<dbReference type="GO" id="GO:0043709">
    <property type="term" value="P:cell adhesion involved in single-species biofilm formation"/>
    <property type="evidence" value="ECO:0007669"/>
    <property type="project" value="TreeGrafter"/>
</dbReference>
<dbReference type="PANTHER" id="PTHR45138">
    <property type="entry name" value="REGULATORY COMPONENTS OF SENSORY TRANSDUCTION SYSTEM"/>
    <property type="match status" value="1"/>
</dbReference>
<feature type="transmembrane region" description="Helical" evidence="1">
    <location>
        <begin position="44"/>
        <end position="66"/>
    </location>
</feature>
<gene>
    <name evidence="4" type="ORF">CHR55_05685</name>
    <name evidence="3" type="ORF">PXH69_25565</name>
</gene>
<evidence type="ECO:0000313" key="5">
    <source>
        <dbReference type="Proteomes" id="UP000230886"/>
    </source>
</evidence>
<keyword evidence="1" id="KW-1133">Transmembrane helix</keyword>
<dbReference type="GO" id="GO:0005886">
    <property type="term" value="C:plasma membrane"/>
    <property type="evidence" value="ECO:0007669"/>
    <property type="project" value="TreeGrafter"/>
</dbReference>
<dbReference type="EMBL" id="JARDXE010000018">
    <property type="protein sequence ID" value="MDE8648341.1"/>
    <property type="molecule type" value="Genomic_DNA"/>
</dbReference>
<dbReference type="SMART" id="SM00267">
    <property type="entry name" value="GGDEF"/>
    <property type="match status" value="1"/>
</dbReference>
<dbReference type="GO" id="GO:1902201">
    <property type="term" value="P:negative regulation of bacterial-type flagellum-dependent cell motility"/>
    <property type="evidence" value="ECO:0007669"/>
    <property type="project" value="TreeGrafter"/>
</dbReference>
<dbReference type="Pfam" id="PF00990">
    <property type="entry name" value="GGDEF"/>
    <property type="match status" value="1"/>
</dbReference>
<reference evidence="3" key="2">
    <citation type="submission" date="2023-02" db="EMBL/GenBank/DDBJ databases">
        <title>A novel hydrolase synthesized by Rhodococcus erythropolis HQ is responsible for the detoxification of Zearalenone.</title>
        <authorList>
            <person name="Hu J."/>
            <person name="Xu J."/>
        </authorList>
    </citation>
    <scope>NUCLEOTIDE SEQUENCE</scope>
    <source>
        <strain evidence="3">HQ</strain>
    </source>
</reference>
<dbReference type="CDD" id="cd01949">
    <property type="entry name" value="GGDEF"/>
    <property type="match status" value="1"/>
</dbReference>
<protein>
    <submittedName>
        <fullName evidence="4">GGDEF domain-containing protein</fullName>
    </submittedName>
</protein>
<dbReference type="PANTHER" id="PTHR45138:SF9">
    <property type="entry name" value="DIGUANYLATE CYCLASE DGCM-RELATED"/>
    <property type="match status" value="1"/>
</dbReference>
<keyword evidence="1" id="KW-0812">Transmembrane</keyword>
<dbReference type="InterPro" id="IPR000160">
    <property type="entry name" value="GGDEF_dom"/>
</dbReference>
<comment type="caution">
    <text evidence="4">The sequence shown here is derived from an EMBL/GenBank/DDBJ whole genome shotgun (WGS) entry which is preliminary data.</text>
</comment>
<dbReference type="Proteomes" id="UP000230886">
    <property type="component" value="Unassembled WGS sequence"/>
</dbReference>
<dbReference type="InterPro" id="IPR050469">
    <property type="entry name" value="Diguanylate_Cyclase"/>
</dbReference>
<accession>A0A1C4CLG2</accession>
<feature type="domain" description="GGDEF" evidence="2">
    <location>
        <begin position="245"/>
        <end position="377"/>
    </location>
</feature>
<dbReference type="EMBL" id="NOVD01000003">
    <property type="protein sequence ID" value="PCK27938.1"/>
    <property type="molecule type" value="Genomic_DNA"/>
</dbReference>
<dbReference type="Proteomes" id="UP001217325">
    <property type="component" value="Unassembled WGS sequence"/>
</dbReference>
<dbReference type="AlphaFoldDB" id="A0A1C4CLG2"/>
<name>A0A1C4CLG2_RHOSG</name>
<keyword evidence="1" id="KW-0472">Membrane</keyword>
<organism evidence="4 5">
    <name type="scientific">Rhodococcus qingshengii</name>
    <dbReference type="NCBI Taxonomy" id="334542"/>
    <lineage>
        <taxon>Bacteria</taxon>
        <taxon>Bacillati</taxon>
        <taxon>Actinomycetota</taxon>
        <taxon>Actinomycetes</taxon>
        <taxon>Mycobacteriales</taxon>
        <taxon>Nocardiaceae</taxon>
        <taxon>Rhodococcus</taxon>
        <taxon>Rhodococcus erythropolis group</taxon>
    </lineage>
</organism>
<proteinExistence type="predicted"/>
<feature type="transmembrane region" description="Helical" evidence="1">
    <location>
        <begin position="117"/>
        <end position="141"/>
    </location>
</feature>
<sequence length="380" mass="40952">MGVSGAAGLGQNIRQTTGLLSRWWSLAYDGEWFPRFLAARSMLGTARVVVTFWCAVFVALAVLAQFVKGGATELPERLAAGAACMIALYCMIRWSLGRSWPSHHQSVRFVSLTNICLSLILLAGIHSSFLALTGTVLFVVVANYSSVFHSPRIVTAQITGALFVVALLTIRAVTDPDTDSSLSVSTGFVIGCVIASASMTVHFLVLYLTDDARHSWRDPLTAALNRRGLHNVWQQLFGVGELQGHVVLAVVIDVDSFKSVNDKLGHAEGDRMLVTVGRRLNSVVGEVGLVARTGGDEFVILMPVEPRRIEQTVVDIHNSISRPAGRQSISVSVGASVWLSSTIPDASGTIDRILADADNAMYRAKRRGGDQVAWAVTHLS</sequence>
<dbReference type="SUPFAM" id="SSF55073">
    <property type="entry name" value="Nucleotide cyclase"/>
    <property type="match status" value="1"/>
</dbReference>
<dbReference type="InterPro" id="IPR043128">
    <property type="entry name" value="Rev_trsase/Diguanyl_cyclase"/>
</dbReference>
<dbReference type="PROSITE" id="PS50887">
    <property type="entry name" value="GGDEF"/>
    <property type="match status" value="1"/>
</dbReference>
<feature type="transmembrane region" description="Helical" evidence="1">
    <location>
        <begin position="78"/>
        <end position="97"/>
    </location>
</feature>
<dbReference type="Gene3D" id="3.30.70.270">
    <property type="match status" value="1"/>
</dbReference>
<reference evidence="4 5" key="1">
    <citation type="submission" date="2017-07" db="EMBL/GenBank/DDBJ databases">
        <title>Draft sequence of Rhodococcus enclensis 23b-28.</title>
        <authorList>
            <person name="Besaury L."/>
            <person name="Sancelme M."/>
            <person name="Amato P."/>
            <person name="Lallement A."/>
            <person name="Delort A.-M."/>
        </authorList>
    </citation>
    <scope>NUCLEOTIDE SEQUENCE [LARGE SCALE GENOMIC DNA]</scope>
    <source>
        <strain evidence="4 5">23b-28</strain>
    </source>
</reference>
<feature type="transmembrane region" description="Helical" evidence="1">
    <location>
        <begin position="186"/>
        <end position="208"/>
    </location>
</feature>
<feature type="transmembrane region" description="Helical" evidence="1">
    <location>
        <begin position="153"/>
        <end position="174"/>
    </location>
</feature>
<dbReference type="InterPro" id="IPR029787">
    <property type="entry name" value="Nucleotide_cyclase"/>
</dbReference>
<dbReference type="NCBIfam" id="TIGR00254">
    <property type="entry name" value="GGDEF"/>
    <property type="match status" value="1"/>
</dbReference>
<dbReference type="RefSeq" id="WP_007729732.1">
    <property type="nucleotide sequence ID" value="NZ_CP029297.1"/>
</dbReference>
<dbReference type="GO" id="GO:0052621">
    <property type="term" value="F:diguanylate cyclase activity"/>
    <property type="evidence" value="ECO:0007669"/>
    <property type="project" value="TreeGrafter"/>
</dbReference>
<evidence type="ECO:0000313" key="3">
    <source>
        <dbReference type="EMBL" id="MDE8648341.1"/>
    </source>
</evidence>
<evidence type="ECO:0000259" key="2">
    <source>
        <dbReference type="PROSITE" id="PS50887"/>
    </source>
</evidence>
<evidence type="ECO:0000313" key="4">
    <source>
        <dbReference type="EMBL" id="PCK27938.1"/>
    </source>
</evidence>
<evidence type="ECO:0000256" key="1">
    <source>
        <dbReference type="SAM" id="Phobius"/>
    </source>
</evidence>